<feature type="transmembrane region" description="Helical" evidence="2">
    <location>
        <begin position="71"/>
        <end position="93"/>
    </location>
</feature>
<dbReference type="InterPro" id="IPR029063">
    <property type="entry name" value="SAM-dependent_MTases_sf"/>
</dbReference>
<dbReference type="SUPFAM" id="SSF53335">
    <property type="entry name" value="S-adenosyl-L-methionine-dependent methyltransferases"/>
    <property type="match status" value="1"/>
</dbReference>
<dbReference type="Proteomes" id="UP000011124">
    <property type="component" value="Chromosome"/>
</dbReference>
<name>C9LXM9_SELS3</name>
<evidence type="ECO:0000313" key="7">
    <source>
        <dbReference type="Proteomes" id="UP000011124"/>
    </source>
</evidence>
<dbReference type="Pfam" id="PF13847">
    <property type="entry name" value="Methyltransf_31"/>
    <property type="match status" value="1"/>
</dbReference>
<sequence length="285" mass="30904">MTDVGKSPAVPEAGAGKSPEDGTGRKPNYKNWLPRRMIAAALLAAVLFWAFFALALALLPRAGAWLALDAFLVLAALASMLLTFWFCALYRMFSYDGKRQLARQIVEGTAAFVKLPAGGRILDVGCGSGALTIACAKGNPACQAIGVDLWRGVYASFSQRICEENAAAEGVTNTEFRPGDALKLDFPDESFDAVTSNYVYHNIPKISGQTMLEETLRVLKKGGVFAIHDIMERGKYGDMEAFAAKLRDEGYEEVKLLDTAKGMFMSQGEARFMCCSASKLLVGRK</sequence>
<evidence type="ECO:0000313" key="5">
    <source>
        <dbReference type="EMBL" id="EEX76412.1"/>
    </source>
</evidence>
<proteinExistence type="predicted"/>
<dbReference type="GO" id="GO:0008757">
    <property type="term" value="F:S-adenosylmethionine-dependent methyltransferase activity"/>
    <property type="evidence" value="ECO:0007669"/>
    <property type="project" value="InterPro"/>
</dbReference>
<dbReference type="InterPro" id="IPR025714">
    <property type="entry name" value="Methyltranfer_dom"/>
</dbReference>
<feature type="domain" description="Methyltransferase" evidence="3">
    <location>
        <begin position="118"/>
        <end position="249"/>
    </location>
</feature>
<dbReference type="PANTHER" id="PTHR43591">
    <property type="entry name" value="METHYLTRANSFERASE"/>
    <property type="match status" value="1"/>
</dbReference>
<keyword evidence="5" id="KW-0489">Methyltransferase</keyword>
<dbReference type="HOGENOM" id="CLU_076542_1_0_9"/>
<evidence type="ECO:0000256" key="2">
    <source>
        <dbReference type="SAM" id="Phobius"/>
    </source>
</evidence>
<dbReference type="Proteomes" id="UP000003505">
    <property type="component" value="Unassembled WGS sequence"/>
</dbReference>
<evidence type="ECO:0000256" key="1">
    <source>
        <dbReference type="SAM" id="MobiDB-lite"/>
    </source>
</evidence>
<feature type="transmembrane region" description="Helical" evidence="2">
    <location>
        <begin position="38"/>
        <end position="59"/>
    </location>
</feature>
<dbReference type="OrthoDB" id="43862at2"/>
<dbReference type="CDD" id="cd02440">
    <property type="entry name" value="AdoMet_MTases"/>
    <property type="match status" value="1"/>
</dbReference>
<reference evidence="4 7" key="2">
    <citation type="submission" date="2011-04" db="EMBL/GenBank/DDBJ databases">
        <title>The complete genome of Selenomonas sputigena DSM 20758.</title>
        <authorList>
            <consortium name="US DOE Joint Genome Institute (JGI-PGF)"/>
            <person name="Lucas S."/>
            <person name="Copeland A."/>
            <person name="Lapidus A."/>
            <person name="Bruce D."/>
            <person name="Goodwin L."/>
            <person name="Pitluck S."/>
            <person name="Peters L."/>
            <person name="Kyrpides N."/>
            <person name="Mavromatis K."/>
            <person name="Ivanova N."/>
            <person name="Ovchinnikova G."/>
            <person name="Teshima H."/>
            <person name="Detter J.C."/>
            <person name="Tapia R."/>
            <person name="Han C."/>
            <person name="Land M."/>
            <person name="Hauser L."/>
            <person name="Markowitz V."/>
            <person name="Cheng J.-F."/>
            <person name="Hugenholtz P."/>
            <person name="Woyke T."/>
            <person name="Wu D."/>
            <person name="Gronow S."/>
            <person name="Wellnitz S."/>
            <person name="Schneider S."/>
            <person name="Klenk H.-P."/>
            <person name="Eisen J.A."/>
        </authorList>
    </citation>
    <scope>NUCLEOTIDE SEQUENCE [LARGE SCALE GENOMIC DNA]</scope>
    <source>
        <strain evidence="4">ATCC 35185</strain>
        <strain evidence="7">ATCC 35185 / DSM 20758 / VPI D19B-28</strain>
    </source>
</reference>
<dbReference type="KEGG" id="ssg:Selsp_0457"/>
<keyword evidence="2" id="KW-0472">Membrane</keyword>
<evidence type="ECO:0000259" key="3">
    <source>
        <dbReference type="Pfam" id="PF13847"/>
    </source>
</evidence>
<dbReference type="GO" id="GO:0032259">
    <property type="term" value="P:methylation"/>
    <property type="evidence" value="ECO:0007669"/>
    <property type="project" value="UniProtKB-KW"/>
</dbReference>
<keyword evidence="5" id="KW-0808">Transferase</keyword>
<organism evidence="5 6">
    <name type="scientific">Selenomonas sputigena (strain ATCC 35185 / DSM 20758 / CCUG 44933 / VPI D19B-28)</name>
    <dbReference type="NCBI Taxonomy" id="546271"/>
    <lineage>
        <taxon>Bacteria</taxon>
        <taxon>Bacillati</taxon>
        <taxon>Bacillota</taxon>
        <taxon>Negativicutes</taxon>
        <taxon>Selenomonadales</taxon>
        <taxon>Selenomonadaceae</taxon>
        <taxon>Selenomonas</taxon>
    </lineage>
</organism>
<dbReference type="STRING" id="546271.Selsp_0457"/>
<keyword evidence="2" id="KW-0812">Transmembrane</keyword>
<keyword evidence="2" id="KW-1133">Transmembrane helix</keyword>
<dbReference type="RefSeq" id="WP_006193579.1">
    <property type="nucleotide sequence ID" value="NC_015437.1"/>
</dbReference>
<dbReference type="Gene3D" id="3.40.50.150">
    <property type="entry name" value="Vaccinia Virus protein VP39"/>
    <property type="match status" value="1"/>
</dbReference>
<dbReference type="EMBL" id="ACKP02000049">
    <property type="protein sequence ID" value="EEX76412.1"/>
    <property type="molecule type" value="Genomic_DNA"/>
</dbReference>
<gene>
    <name evidence="4" type="ordered locus">Selsp_0457</name>
    <name evidence="5" type="ORF">SELSPUOL_02237</name>
</gene>
<feature type="region of interest" description="Disordered" evidence="1">
    <location>
        <begin position="1"/>
        <end position="26"/>
    </location>
</feature>
<protein>
    <submittedName>
        <fullName evidence="5">Methyltransferase domain protein</fullName>
    </submittedName>
    <submittedName>
        <fullName evidence="4">Methyltransferase type 11</fullName>
    </submittedName>
</protein>
<dbReference type="PANTHER" id="PTHR43591:SF110">
    <property type="entry name" value="RHODANESE DOMAIN-CONTAINING PROTEIN"/>
    <property type="match status" value="1"/>
</dbReference>
<keyword evidence="7" id="KW-1185">Reference proteome</keyword>
<evidence type="ECO:0000313" key="4">
    <source>
        <dbReference type="EMBL" id="AEB99429.1"/>
    </source>
</evidence>
<dbReference type="EMBL" id="CP002637">
    <property type="protein sequence ID" value="AEB99429.1"/>
    <property type="molecule type" value="Genomic_DNA"/>
</dbReference>
<evidence type="ECO:0000313" key="6">
    <source>
        <dbReference type="Proteomes" id="UP000003505"/>
    </source>
</evidence>
<accession>C9LXM9</accession>
<dbReference type="AlphaFoldDB" id="C9LXM9"/>
<dbReference type="eggNOG" id="COG2226">
    <property type="taxonomic scope" value="Bacteria"/>
</dbReference>
<reference evidence="5 6" key="1">
    <citation type="submission" date="2009-09" db="EMBL/GenBank/DDBJ databases">
        <authorList>
            <person name="Weinstock G."/>
            <person name="Sodergren E."/>
            <person name="Clifton S."/>
            <person name="Fulton L."/>
            <person name="Fulton B."/>
            <person name="Courtney L."/>
            <person name="Fronick C."/>
            <person name="Harrison M."/>
            <person name="Strong C."/>
            <person name="Farmer C."/>
            <person name="Delahaunty K."/>
            <person name="Markovic C."/>
            <person name="Hall O."/>
            <person name="Minx P."/>
            <person name="Tomlinson C."/>
            <person name="Mitreva M."/>
            <person name="Nelson J."/>
            <person name="Hou S."/>
            <person name="Wollam A."/>
            <person name="Pepin K.H."/>
            <person name="Johnson M."/>
            <person name="Bhonagiri V."/>
            <person name="Nash W.E."/>
            <person name="Warren W."/>
            <person name="Chinwalla A."/>
            <person name="Mardis E.R."/>
            <person name="Wilson R.K."/>
        </authorList>
    </citation>
    <scope>NUCLEOTIDE SEQUENCE [LARGE SCALE GENOMIC DNA]</scope>
    <source>
        <strain evidence="5">ATCC 35185</strain>
        <strain evidence="6">ATCC 35185 / DSM 20758 / VPI D19B-28</strain>
    </source>
</reference>